<evidence type="ECO:0000313" key="8">
    <source>
        <dbReference type="Proteomes" id="UP001152797"/>
    </source>
</evidence>
<dbReference type="Pfam" id="PF00884">
    <property type="entry name" value="Sulfatase"/>
    <property type="match status" value="1"/>
</dbReference>
<dbReference type="CDD" id="cd16025">
    <property type="entry name" value="PAS_like"/>
    <property type="match status" value="1"/>
</dbReference>
<dbReference type="Gene3D" id="3.40.720.10">
    <property type="entry name" value="Alkaline Phosphatase, subunit A"/>
    <property type="match status" value="1"/>
</dbReference>
<dbReference type="Gene3D" id="2.120.10.10">
    <property type="match status" value="1"/>
</dbReference>
<dbReference type="OrthoDB" id="103349at2759"/>
<dbReference type="Proteomes" id="UP001152797">
    <property type="component" value="Unassembled WGS sequence"/>
</dbReference>
<dbReference type="AlphaFoldDB" id="A0A9P1BG90"/>
<reference evidence="6" key="2">
    <citation type="submission" date="2024-04" db="EMBL/GenBank/DDBJ databases">
        <authorList>
            <person name="Chen Y."/>
            <person name="Shah S."/>
            <person name="Dougan E. K."/>
            <person name="Thang M."/>
            <person name="Chan C."/>
        </authorList>
    </citation>
    <scope>NUCLEOTIDE SEQUENCE [LARGE SCALE GENOMIC DNA]</scope>
</reference>
<dbReference type="EMBL" id="CAMXCT020000001">
    <property type="protein sequence ID" value="CAL1125338.1"/>
    <property type="molecule type" value="Genomic_DNA"/>
</dbReference>
<protein>
    <submittedName>
        <fullName evidence="7">Arylsulfatase (AS) (Aryl-sulfat e sulphohydrolase)</fullName>
    </submittedName>
</protein>
<gene>
    <name evidence="5" type="ORF">C1SCF055_LOCUS553</name>
</gene>
<evidence type="ECO:0000259" key="3">
    <source>
        <dbReference type="Pfam" id="PF00884"/>
    </source>
</evidence>
<dbReference type="InterPro" id="IPR050738">
    <property type="entry name" value="Sulfatase"/>
</dbReference>
<evidence type="ECO:0000256" key="2">
    <source>
        <dbReference type="ARBA" id="ARBA00022801"/>
    </source>
</evidence>
<dbReference type="PANTHER" id="PTHR42693:SF53">
    <property type="entry name" value="ENDO-4-O-SULFATASE"/>
    <property type="match status" value="1"/>
</dbReference>
<evidence type="ECO:0000256" key="1">
    <source>
        <dbReference type="ARBA" id="ARBA00008779"/>
    </source>
</evidence>
<evidence type="ECO:0000313" key="6">
    <source>
        <dbReference type="EMBL" id="CAL1125338.1"/>
    </source>
</evidence>
<dbReference type="PANTHER" id="PTHR42693">
    <property type="entry name" value="ARYLSULFATASE FAMILY MEMBER"/>
    <property type="match status" value="1"/>
</dbReference>
<feature type="domain" description="Sulfatase N-terminal" evidence="3">
    <location>
        <begin position="2"/>
        <end position="384"/>
    </location>
</feature>
<dbReference type="InterPro" id="IPR017850">
    <property type="entry name" value="Alkaline_phosphatase_core_sf"/>
</dbReference>
<organism evidence="5">
    <name type="scientific">Cladocopium goreaui</name>
    <dbReference type="NCBI Taxonomy" id="2562237"/>
    <lineage>
        <taxon>Eukaryota</taxon>
        <taxon>Sar</taxon>
        <taxon>Alveolata</taxon>
        <taxon>Dinophyceae</taxon>
        <taxon>Suessiales</taxon>
        <taxon>Symbiodiniaceae</taxon>
        <taxon>Cladocopium</taxon>
    </lineage>
</organism>
<comment type="caution">
    <text evidence="5">The sequence shown here is derived from an EMBL/GenBank/DDBJ whole genome shotgun (WGS) entry which is preliminary data.</text>
</comment>
<dbReference type="SUPFAM" id="SSF50939">
    <property type="entry name" value="Sialidases"/>
    <property type="match status" value="1"/>
</dbReference>
<keyword evidence="2" id="KW-0378">Hydrolase</keyword>
<feature type="domain" description="Sialidase" evidence="4">
    <location>
        <begin position="575"/>
        <end position="869"/>
    </location>
</feature>
<dbReference type="GO" id="GO:0004065">
    <property type="term" value="F:arylsulfatase activity"/>
    <property type="evidence" value="ECO:0007669"/>
    <property type="project" value="TreeGrafter"/>
</dbReference>
<dbReference type="EMBL" id="CAMXCT010000001">
    <property type="protein sequence ID" value="CAI3971963.1"/>
    <property type="molecule type" value="Genomic_DNA"/>
</dbReference>
<dbReference type="SUPFAM" id="SSF53649">
    <property type="entry name" value="Alkaline phosphatase-like"/>
    <property type="match status" value="1"/>
</dbReference>
<keyword evidence="8" id="KW-1185">Reference proteome</keyword>
<reference evidence="5" key="1">
    <citation type="submission" date="2022-10" db="EMBL/GenBank/DDBJ databases">
        <authorList>
            <person name="Chen Y."/>
            <person name="Dougan E. K."/>
            <person name="Chan C."/>
            <person name="Rhodes N."/>
            <person name="Thang M."/>
        </authorList>
    </citation>
    <scope>NUCLEOTIDE SEQUENCE</scope>
</reference>
<dbReference type="InterPro" id="IPR000917">
    <property type="entry name" value="Sulfatase_N"/>
</dbReference>
<sequence>MGFSDVGCYGGEIDTPNIDRLASEGLRFTQFYNAGRCCPTRASLLTGRHPHQVGIGHMTEPPERELGFEGAYQGYLNDDCTTIAQVLREANYHTLMAGKWHVGMHRSESLPLQRGFDRYYGCLSGACNYFKPGGGRGITLGNEAVETDEDFYATDTFTDYACQFISEAVADDDRPFFLYLAYNAPHWPLNAKWEDFQKYKGNYKEGWEALMKQRLAKQKQLGLVSPGITPAPHVGPPWESLSEKQRDDLDSIMAAYAGCIDSIDQNIGKLTQHLDELKQLDNTIIFFLSDNGACQEGGHLGQGSAEMVKNPPLETTDGVRLGLAWANACNTPFRLYKHYVHEGGACTPMIISWPTGIPAESRGSFVRQHAYLPDIMATCVDLAGASYPEDVGSCEGESMLPLIEGSQAPIHTEPVFWEHEGNAAVRAGNWKLVREYEKPWELYNLDKDRTEMNDLAEANPTKRDKLVALWTAWAEANQVAFPKRFSSRARASLEINCMSHVGTEAGALSFQIFPVQRVFLALAVLCSLSGIMQADEPQPPIDLGPGNTQAEGINYASAAVTYPDGTLEAFFRRSHAGHVSIFRVRSTDNGHTWTEAEPLLHLPVDPWGGPMPLLDSAGELHFVIPRVRGEGRNPAVDRFIDLYHIRSLDGQTSWSEPQRIFEGYCGAIQGVFQLSNGRIIAPFADWVANRPRTPPTGPSETTCVYSDDGGMTWLESDSRLTAPCFEGYNGGNYGACEPTLIELSDGRVWKLIRTQTGKLYESYSPDGALWSEAQPSAFYSSNSPAFPIRLNDGRIVLFWNNCEMPPRVDGDGVYGGRDALHAAISDDEGLTWRGFREVYRDPTRNSTPPKNGDRGTAYPHATLAGDGKILLVSGQGAERRRRFLIDPDWLLETHAEAGMSSLDEWHVFKGFGPAARFWRDRTQGAQLVPHADHPESSRLVLHLRKPDERDADGACWNFPSASSGTLKIRLRCEPNFGGAQISLTDRFFDPCDDAGEAAATFSVTIDPMYQVAADTKLTPGSWHDLQLKWNRDECQISLDGNPITILNTQNPPTHGLSYLRLRSLARETDINGFYVESVEVDATD</sequence>
<dbReference type="Pfam" id="PF13088">
    <property type="entry name" value="BNR_2"/>
    <property type="match status" value="1"/>
</dbReference>
<name>A0A9P1BG90_9DINO</name>
<evidence type="ECO:0000259" key="4">
    <source>
        <dbReference type="Pfam" id="PF13088"/>
    </source>
</evidence>
<evidence type="ECO:0000313" key="7">
    <source>
        <dbReference type="EMBL" id="CAL4759275.1"/>
    </source>
</evidence>
<dbReference type="InterPro" id="IPR036278">
    <property type="entry name" value="Sialidase_sf"/>
</dbReference>
<dbReference type="InterPro" id="IPR011040">
    <property type="entry name" value="Sialidase"/>
</dbReference>
<dbReference type="EMBL" id="CAMXCT030000001">
    <property type="protein sequence ID" value="CAL4759275.1"/>
    <property type="molecule type" value="Genomic_DNA"/>
</dbReference>
<proteinExistence type="inferred from homology"/>
<evidence type="ECO:0000313" key="5">
    <source>
        <dbReference type="EMBL" id="CAI3971963.1"/>
    </source>
</evidence>
<comment type="similarity">
    <text evidence="1">Belongs to the sulfatase family.</text>
</comment>
<dbReference type="FunFam" id="3.40.720.10:FF:000047">
    <property type="entry name" value="Arylsulfatase"/>
    <property type="match status" value="1"/>
</dbReference>
<dbReference type="Gene3D" id="3.30.1120.10">
    <property type="match status" value="1"/>
</dbReference>
<dbReference type="CDD" id="cd15482">
    <property type="entry name" value="Sialidase_non-viral"/>
    <property type="match status" value="1"/>
</dbReference>
<accession>A0A9P1BG90</accession>